<organism evidence="2 3">
    <name type="scientific">Granulicella cerasi</name>
    <dbReference type="NCBI Taxonomy" id="741063"/>
    <lineage>
        <taxon>Bacteria</taxon>
        <taxon>Pseudomonadati</taxon>
        <taxon>Acidobacteriota</taxon>
        <taxon>Terriglobia</taxon>
        <taxon>Terriglobales</taxon>
        <taxon>Acidobacteriaceae</taxon>
        <taxon>Granulicella</taxon>
    </lineage>
</organism>
<reference evidence="3" key="1">
    <citation type="journal article" date="2019" name="Int. J. Syst. Evol. Microbiol.">
        <title>The Global Catalogue of Microorganisms (GCM) 10K type strain sequencing project: providing services to taxonomists for standard genome sequencing and annotation.</title>
        <authorList>
            <consortium name="The Broad Institute Genomics Platform"/>
            <consortium name="The Broad Institute Genome Sequencing Center for Infectious Disease"/>
            <person name="Wu L."/>
            <person name="Ma J."/>
        </authorList>
    </citation>
    <scope>NUCLEOTIDE SEQUENCE [LARGE SCALE GENOMIC DNA]</scope>
    <source>
        <strain evidence="3">CGMCC 1.16026</strain>
    </source>
</reference>
<feature type="signal peptide" evidence="1">
    <location>
        <begin position="1"/>
        <end position="24"/>
    </location>
</feature>
<gene>
    <name evidence="2" type="ORF">ACFQBQ_15260</name>
</gene>
<comment type="caution">
    <text evidence="2">The sequence shown here is derived from an EMBL/GenBank/DDBJ whole genome shotgun (WGS) entry which is preliminary data.</text>
</comment>
<dbReference type="EMBL" id="JBHSWI010000001">
    <property type="protein sequence ID" value="MFC6646911.1"/>
    <property type="molecule type" value="Genomic_DNA"/>
</dbReference>
<dbReference type="Proteomes" id="UP001596391">
    <property type="component" value="Unassembled WGS sequence"/>
</dbReference>
<evidence type="ECO:0000313" key="3">
    <source>
        <dbReference type="Proteomes" id="UP001596391"/>
    </source>
</evidence>
<accession>A0ABW1ZCN8</accession>
<proteinExistence type="predicted"/>
<evidence type="ECO:0008006" key="4">
    <source>
        <dbReference type="Google" id="ProtNLM"/>
    </source>
</evidence>
<name>A0ABW1ZCN8_9BACT</name>
<protein>
    <recommendedName>
        <fullName evidence="4">Tetratricopeptide repeat protein</fullName>
    </recommendedName>
</protein>
<evidence type="ECO:0000313" key="2">
    <source>
        <dbReference type="EMBL" id="MFC6646911.1"/>
    </source>
</evidence>
<keyword evidence="1" id="KW-0732">Signal</keyword>
<sequence>MKKVVLASLLTLAVAAPAVPLAVAQTPAAPAAGQVQMSEQEYAVYNNAATQTTPAAKAAAFEAYLKQFPNSAVKNDVLNQMLFAYNQAGDQANTVATADRVIAADPNNLRALTLEVYYRRADADKLTDPAAKAAALEPVAKYAQQGLNATKPDAMAQADFDTLKKATTPTFDSALADAALAKKDNATAITALKAEIAADPDDTTKPSPVLQDVFTLAQAYYTSTPPDYLNCAWYGTRALVYAPDAYKPQIQPTALYCYQKYHGSKDGFDQLQALVKTSIDPPATLTSTIKPAPKPEDYVKQIIATTPDLATLALSDKEFILQNGTPEDADKVFSTIKGKAVELPGVVVSATDSQVQLSVSDDAIQGKTADFTVNLKTPATKVPAAGDKITVDGTYASYTQKPLNITMSDATIVPAKKPAAPVHHTAPRKR</sequence>
<keyword evidence="3" id="KW-1185">Reference proteome</keyword>
<dbReference type="RefSeq" id="WP_263371153.1">
    <property type="nucleotide sequence ID" value="NZ_JAGSYD010000002.1"/>
</dbReference>
<feature type="chain" id="PRO_5045653896" description="Tetratricopeptide repeat protein" evidence="1">
    <location>
        <begin position="25"/>
        <end position="430"/>
    </location>
</feature>
<evidence type="ECO:0000256" key="1">
    <source>
        <dbReference type="SAM" id="SignalP"/>
    </source>
</evidence>